<accession>A0AA47NN20</accession>
<gene>
    <name evidence="1" type="ORF">N1851_034018</name>
</gene>
<name>A0AA47NN20_MERPO</name>
<proteinExistence type="predicted"/>
<evidence type="ECO:0000313" key="1">
    <source>
        <dbReference type="EMBL" id="KAK0131285.1"/>
    </source>
</evidence>
<keyword evidence="2" id="KW-1185">Reference proteome</keyword>
<organism evidence="1 2">
    <name type="scientific">Merluccius polli</name>
    <name type="common">Benguela hake</name>
    <name type="synonym">Merluccius cadenati</name>
    <dbReference type="NCBI Taxonomy" id="89951"/>
    <lineage>
        <taxon>Eukaryota</taxon>
        <taxon>Metazoa</taxon>
        <taxon>Chordata</taxon>
        <taxon>Craniata</taxon>
        <taxon>Vertebrata</taxon>
        <taxon>Euteleostomi</taxon>
        <taxon>Actinopterygii</taxon>
        <taxon>Neopterygii</taxon>
        <taxon>Teleostei</taxon>
        <taxon>Neoteleostei</taxon>
        <taxon>Acanthomorphata</taxon>
        <taxon>Zeiogadaria</taxon>
        <taxon>Gadariae</taxon>
        <taxon>Gadiformes</taxon>
        <taxon>Gadoidei</taxon>
        <taxon>Merlucciidae</taxon>
        <taxon>Merluccius</taxon>
    </lineage>
</organism>
<evidence type="ECO:0000313" key="2">
    <source>
        <dbReference type="Proteomes" id="UP001174136"/>
    </source>
</evidence>
<dbReference type="AlphaFoldDB" id="A0AA47NN20"/>
<reference evidence="1" key="1">
    <citation type="journal article" date="2023" name="Front. Mar. Sci.">
        <title>A new Merluccius polli reference genome to investigate the effects of global change in West African waters.</title>
        <authorList>
            <person name="Mateo J.L."/>
            <person name="Blanco-Fernandez C."/>
            <person name="Garcia-Vazquez E."/>
            <person name="Machado-Schiaffino G."/>
        </authorList>
    </citation>
    <scope>NUCLEOTIDE SEQUENCE</scope>
    <source>
        <strain evidence="1">C29</strain>
        <tissue evidence="1">Fin</tissue>
    </source>
</reference>
<comment type="caution">
    <text evidence="1">The sequence shown here is derived from an EMBL/GenBank/DDBJ whole genome shotgun (WGS) entry which is preliminary data.</text>
</comment>
<protein>
    <submittedName>
        <fullName evidence="1">Uncharacterized protein</fullName>
    </submittedName>
</protein>
<dbReference type="EMBL" id="JAOPHQ010006553">
    <property type="protein sequence ID" value="KAK0131285.1"/>
    <property type="molecule type" value="Genomic_DNA"/>
</dbReference>
<dbReference type="Proteomes" id="UP001174136">
    <property type="component" value="Unassembled WGS sequence"/>
</dbReference>
<sequence>MNEIGRAWYTLKRPYWKGECSVVIRFFNEDTLAITEQLLEMTTSDSGDAQTITNVVCSELTNAGLTTSRILSQVYDGAAVITEEFSNCCNTLYNFFRKPTIALNYSGEKLKRLLDQRWTGHLATDIAVLKEVSTAMTYGDETHMEVTGLLLEVSDQSPLFIAQLVHKANKLLAECVVEETTGGNTMDKVELSRLYFSVLDRVLVEMERRFSKCNSKLAAALVALDPESDTFLDVKALQPL</sequence>